<dbReference type="PANTHER" id="PTHR11266">
    <property type="entry name" value="PEROXISOMAL MEMBRANE PROTEIN 2, PXMP2 MPV17"/>
    <property type="match status" value="1"/>
</dbReference>
<dbReference type="HOGENOM" id="CLU_049109_8_0_1"/>
<reference evidence="7 8" key="1">
    <citation type="journal article" date="2011" name="Science">
        <title>Comparative functional genomics of the fission yeasts.</title>
        <authorList>
            <person name="Rhind N."/>
            <person name="Chen Z."/>
            <person name="Yassour M."/>
            <person name="Thompson D.A."/>
            <person name="Haas B.J."/>
            <person name="Habib N."/>
            <person name="Wapinski I."/>
            <person name="Roy S."/>
            <person name="Lin M.F."/>
            <person name="Heiman D.I."/>
            <person name="Young S.K."/>
            <person name="Furuya K."/>
            <person name="Guo Y."/>
            <person name="Pidoux A."/>
            <person name="Chen H.M."/>
            <person name="Robbertse B."/>
            <person name="Goldberg J.M."/>
            <person name="Aoki K."/>
            <person name="Bayne E.H."/>
            <person name="Berlin A.M."/>
            <person name="Desjardins C.A."/>
            <person name="Dobbs E."/>
            <person name="Dukaj L."/>
            <person name="Fan L."/>
            <person name="FitzGerald M.G."/>
            <person name="French C."/>
            <person name="Gujja S."/>
            <person name="Hansen K."/>
            <person name="Keifenheim D."/>
            <person name="Levin J.Z."/>
            <person name="Mosher R.A."/>
            <person name="Mueller C.A."/>
            <person name="Pfiffner J."/>
            <person name="Priest M."/>
            <person name="Russ C."/>
            <person name="Smialowska A."/>
            <person name="Swoboda P."/>
            <person name="Sykes S.M."/>
            <person name="Vaughn M."/>
            <person name="Vengrova S."/>
            <person name="Yoder R."/>
            <person name="Zeng Q."/>
            <person name="Allshire R."/>
            <person name="Baulcombe D."/>
            <person name="Birren B.W."/>
            <person name="Brown W."/>
            <person name="Ekwall K."/>
            <person name="Kellis M."/>
            <person name="Leatherwood J."/>
            <person name="Levin H."/>
            <person name="Margalit H."/>
            <person name="Martienssen R."/>
            <person name="Nieduszynski C.A."/>
            <person name="Spatafora J.W."/>
            <person name="Friedman N."/>
            <person name="Dalgaard J.Z."/>
            <person name="Baumann P."/>
            <person name="Niki H."/>
            <person name="Regev A."/>
            <person name="Nusbaum C."/>
        </authorList>
    </citation>
    <scope>NUCLEOTIDE SEQUENCE [LARGE SCALE GENOMIC DNA]</scope>
    <source>
        <strain evidence="8">yFS286</strain>
    </source>
</reference>
<protein>
    <submittedName>
        <fullName evidence="7">Mvp17/PMP22 family protein 2</fullName>
    </submittedName>
</protein>
<evidence type="ECO:0000256" key="2">
    <source>
        <dbReference type="ARBA" id="ARBA00006824"/>
    </source>
</evidence>
<keyword evidence="8" id="KW-1185">Reference proteome</keyword>
<evidence type="ECO:0000256" key="4">
    <source>
        <dbReference type="ARBA" id="ARBA00022989"/>
    </source>
</evidence>
<evidence type="ECO:0000313" key="7">
    <source>
        <dbReference type="EMBL" id="EPX70651.1"/>
    </source>
</evidence>
<dbReference type="Pfam" id="PF04117">
    <property type="entry name" value="Mpv17_PMP22"/>
    <property type="match status" value="1"/>
</dbReference>
<dbReference type="Proteomes" id="UP000016088">
    <property type="component" value="Unassembled WGS sequence"/>
</dbReference>
<organism evidence="7 8">
    <name type="scientific">Schizosaccharomyces octosporus (strain yFS286)</name>
    <name type="common">Fission yeast</name>
    <name type="synonym">Octosporomyces octosporus</name>
    <dbReference type="NCBI Taxonomy" id="483514"/>
    <lineage>
        <taxon>Eukaryota</taxon>
        <taxon>Fungi</taxon>
        <taxon>Dikarya</taxon>
        <taxon>Ascomycota</taxon>
        <taxon>Taphrinomycotina</taxon>
        <taxon>Schizosaccharomycetes</taxon>
        <taxon>Schizosaccharomycetales</taxon>
        <taxon>Schizosaccharomycetaceae</taxon>
        <taxon>Schizosaccharomyces</taxon>
    </lineage>
</organism>
<dbReference type="GO" id="GO:0005739">
    <property type="term" value="C:mitochondrion"/>
    <property type="evidence" value="ECO:0007669"/>
    <property type="project" value="TreeGrafter"/>
</dbReference>
<accession>S9PN41</accession>
<dbReference type="GeneID" id="25033269"/>
<feature type="transmembrane region" description="Helical" evidence="6">
    <location>
        <begin position="130"/>
        <end position="151"/>
    </location>
</feature>
<feature type="transmembrane region" description="Helical" evidence="6">
    <location>
        <begin position="31"/>
        <end position="52"/>
    </location>
</feature>
<dbReference type="EMBL" id="KE503208">
    <property type="protein sequence ID" value="EPX70651.1"/>
    <property type="molecule type" value="Genomic_DNA"/>
</dbReference>
<dbReference type="RefSeq" id="XP_013020601.1">
    <property type="nucleotide sequence ID" value="XM_013165147.1"/>
</dbReference>
<dbReference type="eggNOG" id="KOG1944">
    <property type="taxonomic scope" value="Eukaryota"/>
</dbReference>
<feature type="transmembrane region" description="Helical" evidence="6">
    <location>
        <begin position="7"/>
        <end position="25"/>
    </location>
</feature>
<dbReference type="VEuPathDB" id="FungiDB:SOCG_04305"/>
<evidence type="ECO:0000256" key="5">
    <source>
        <dbReference type="ARBA" id="ARBA00023136"/>
    </source>
</evidence>
<evidence type="ECO:0000256" key="3">
    <source>
        <dbReference type="ARBA" id="ARBA00022692"/>
    </source>
</evidence>
<evidence type="ECO:0000256" key="6">
    <source>
        <dbReference type="RuleBase" id="RU363053"/>
    </source>
</evidence>
<dbReference type="InterPro" id="IPR007248">
    <property type="entry name" value="Mpv17_PMP22"/>
</dbReference>
<comment type="similarity">
    <text evidence="2 6">Belongs to the peroxisomal membrane protein PXMP2/4 family.</text>
</comment>
<proteinExistence type="inferred from homology"/>
<gene>
    <name evidence="7" type="ORF">SOCG_04305</name>
</gene>
<dbReference type="PANTHER" id="PTHR11266:SF50">
    <property type="entry name" value="VACUOLAR MEMBRANE PROTEIN YOR292C"/>
    <property type="match status" value="1"/>
</dbReference>
<keyword evidence="4 6" id="KW-1133">Transmembrane helix</keyword>
<evidence type="ECO:0000313" key="8">
    <source>
        <dbReference type="Proteomes" id="UP000016088"/>
    </source>
</evidence>
<dbReference type="OrthoDB" id="10267969at2759"/>
<name>S9PN41_SCHOY</name>
<sequence length="220" mass="25322">MLMEKSIFYGLVVCTCLLLFFVYHFNAKYELHPVLTLGLLNATLGSISDLVAQAVDSYKSMEFQKKRDITLEKYGNSILLPAKTNKLDSYRTVRYAFYGLCLTPIQYHWFASLENVVQGENEFLCNLLRVAIDQLVFAPFGLGFFFLFMGITECKSTDKIKTFFKKNYYPTLKANYVLWPAAQFINFNFIPFVFQVVFVNAMAMVWTTYLSLKNSSSSLS</sequence>
<dbReference type="GO" id="GO:0016020">
    <property type="term" value="C:membrane"/>
    <property type="evidence" value="ECO:0007669"/>
    <property type="project" value="UniProtKB-SubCell"/>
</dbReference>
<evidence type="ECO:0000256" key="1">
    <source>
        <dbReference type="ARBA" id="ARBA00004141"/>
    </source>
</evidence>
<feature type="transmembrane region" description="Helical" evidence="6">
    <location>
        <begin position="93"/>
        <end position="110"/>
    </location>
</feature>
<feature type="transmembrane region" description="Helical" evidence="6">
    <location>
        <begin position="189"/>
        <end position="212"/>
    </location>
</feature>
<keyword evidence="3 6" id="KW-0812">Transmembrane</keyword>
<dbReference type="OMA" id="FMGITEC"/>
<comment type="subcellular location">
    <subcellularLocation>
        <location evidence="1">Membrane</location>
        <topology evidence="1">Multi-pass membrane protein</topology>
    </subcellularLocation>
</comment>
<dbReference type="AlphaFoldDB" id="S9PN41"/>
<keyword evidence="5 6" id="KW-0472">Membrane</keyword>